<dbReference type="PANTHER" id="PTHR43581:SF2">
    <property type="entry name" value="EXCINUCLEASE ATPASE SUBUNIT"/>
    <property type="match status" value="1"/>
</dbReference>
<protein>
    <recommendedName>
        <fullName evidence="1">Endonuclease GajA/Old nuclease/RecF-like AAA domain-containing protein</fullName>
    </recommendedName>
</protein>
<accession>A0A139LSI3</accession>
<sequence length="426" mass="49849">MAHLIIKNIGPINEVEFDLNKINIFMGPQSSGKSTIAKIVSYCAWLEKRVSLEQSFVKYKDDKFVERLISFHKMEGYIREDSYLEYESDVYKVVYKGLGTSPDFELKSTRWGYKLEKIAYIPAERNIISVLPQWSTIKMSDTSTANFMEDWGNMRELFTADRPLNILSLGVKYYYDKSSNKDYIRLDNGTQIQLFSSSSGVQSVVPLLLLCHTLLNDDLRDELDSHVSFDNKVIYEELKEIIYRDRFRVNVRRNPDIDTASETFHEGEGVNEHFRVFRPGEKDLFYQTVDNFTKTQCCDLIIEEPEENLFPDIQQDFTYYIIREILKKEGHKLLITTHSPYILFALNNCLMGKLVEKNIPDEKRKEYPSSSAWIDPKLVSIYEIHEGALKCIQDKDGILEDNYLNQAYKMNSTEYLSLLNYYEDEE</sequence>
<dbReference type="Proteomes" id="UP000070319">
    <property type="component" value="Unassembled WGS sequence"/>
</dbReference>
<feature type="domain" description="Endonuclease GajA/Old nuclease/RecF-like AAA" evidence="1">
    <location>
        <begin position="300"/>
        <end position="342"/>
    </location>
</feature>
<comment type="caution">
    <text evidence="2">The sequence shown here is derived from an EMBL/GenBank/DDBJ whole genome shotgun (WGS) entry which is preliminary data.</text>
</comment>
<dbReference type="PATRIC" id="fig|329854.7.peg.926"/>
<dbReference type="SUPFAM" id="SSF52540">
    <property type="entry name" value="P-loop containing nucleoside triphosphate hydrolases"/>
    <property type="match status" value="1"/>
</dbReference>
<dbReference type="InterPro" id="IPR027417">
    <property type="entry name" value="P-loop_NTPase"/>
</dbReference>
<reference evidence="2 3" key="1">
    <citation type="submission" date="2016-02" db="EMBL/GenBank/DDBJ databases">
        <authorList>
            <person name="Wen L."/>
            <person name="He K."/>
            <person name="Yang H."/>
        </authorList>
    </citation>
    <scope>NUCLEOTIDE SEQUENCE [LARGE SCALE GENOMIC DNA]</scope>
    <source>
        <strain evidence="2 3">KLE1704</strain>
    </source>
</reference>
<dbReference type="PANTHER" id="PTHR43581">
    <property type="entry name" value="ATP/GTP PHOSPHATASE"/>
    <property type="match status" value="1"/>
</dbReference>
<proteinExistence type="predicted"/>
<evidence type="ECO:0000313" key="2">
    <source>
        <dbReference type="EMBL" id="KXT54388.1"/>
    </source>
</evidence>
<organism evidence="2">
    <name type="scientific">Bacteroides intestinalis</name>
    <dbReference type="NCBI Taxonomy" id="329854"/>
    <lineage>
        <taxon>Bacteria</taxon>
        <taxon>Pseudomonadati</taxon>
        <taxon>Bacteroidota</taxon>
        <taxon>Bacteroidia</taxon>
        <taxon>Bacteroidales</taxon>
        <taxon>Bacteroidaceae</taxon>
        <taxon>Bacteroides</taxon>
    </lineage>
</organism>
<dbReference type="EMBL" id="LTDF01000045">
    <property type="protein sequence ID" value="KXT54388.1"/>
    <property type="molecule type" value="Genomic_DNA"/>
</dbReference>
<dbReference type="InterPro" id="IPR041685">
    <property type="entry name" value="AAA_GajA/Old/RecF-like"/>
</dbReference>
<dbReference type="Gene3D" id="3.40.50.300">
    <property type="entry name" value="P-loop containing nucleotide triphosphate hydrolases"/>
    <property type="match status" value="1"/>
</dbReference>
<name>A0A139LSI3_9BACE</name>
<gene>
    <name evidence="2" type="ORF">HMPREF2531_00921</name>
</gene>
<dbReference type="AlphaFoldDB" id="A0A139LSI3"/>
<evidence type="ECO:0000313" key="3">
    <source>
        <dbReference type="Proteomes" id="UP000070319"/>
    </source>
</evidence>
<evidence type="ECO:0000259" key="1">
    <source>
        <dbReference type="Pfam" id="PF13175"/>
    </source>
</evidence>
<dbReference type="InterPro" id="IPR051396">
    <property type="entry name" value="Bact_Antivir_Def_Nuclease"/>
</dbReference>
<dbReference type="Pfam" id="PF13175">
    <property type="entry name" value="AAA_15"/>
    <property type="match status" value="1"/>
</dbReference>
<dbReference type="RefSeq" id="WP_061434318.1">
    <property type="nucleotide sequence ID" value="NZ_KQ968679.1"/>
</dbReference>